<dbReference type="RefSeq" id="WP_386832737.1">
    <property type="nucleotide sequence ID" value="NZ_JBHUNP010000001.1"/>
</dbReference>
<evidence type="ECO:0000256" key="1">
    <source>
        <dbReference type="SAM" id="SignalP"/>
    </source>
</evidence>
<feature type="chain" id="PRO_5045419552" evidence="1">
    <location>
        <begin position="21"/>
        <end position="453"/>
    </location>
</feature>
<accession>A0ABW5QJG0</accession>
<proteinExistence type="predicted"/>
<dbReference type="InterPro" id="IPR012338">
    <property type="entry name" value="Beta-lactam/transpept-like"/>
</dbReference>
<sequence length="453" mass="48652">MRHWTGLLAATLMLTAPVAAEEVDVDQILTDRITRDLANIGIAVAVIEDGDTRFHSAGTLAVDSDQPVDEHTVFEAGSIGKLFTNILVAQEVLAGTLELDAPVIDYLPDGTTIAGGEGDTITVFDLATHHSGLTGLPPKVTERGIDNPYAGSTAEELVAWLAETELNRPVGESFEYSNAGLALLGQVLEQVTGTPYAELVETRIFEVLGMDESSIGADPAQAERLATGHDAAREPVGNWEMDAFNPAGGLRSTAADLAKFAAAASGATETPLAEAFALMFEQTRPTGDAGETIGLGWFVTPDDKIAWHNGITAGYRSFLGFRRDTGKAVVVLSNMVTEAGIEDIGLHILDPEVPLREQPKPREMVEIDPAILDAYIGEYLLAPGIVITVTAEDGRLFAQLTGQQRFEIFPESERRFFFRIVEAQITFGEPEEGRSPALVLHQNGMNQTAVRVK</sequence>
<dbReference type="Proteomes" id="UP001597521">
    <property type="component" value="Unassembled WGS sequence"/>
</dbReference>
<evidence type="ECO:0000313" key="4">
    <source>
        <dbReference type="EMBL" id="MFD2647718.1"/>
    </source>
</evidence>
<dbReference type="PANTHER" id="PTHR46825">
    <property type="entry name" value="D-ALANYL-D-ALANINE-CARBOXYPEPTIDASE/ENDOPEPTIDASE AMPH"/>
    <property type="match status" value="1"/>
</dbReference>
<dbReference type="GO" id="GO:0016787">
    <property type="term" value="F:hydrolase activity"/>
    <property type="evidence" value="ECO:0007669"/>
    <property type="project" value="UniProtKB-KW"/>
</dbReference>
<keyword evidence="5" id="KW-1185">Reference proteome</keyword>
<dbReference type="Pfam" id="PF00144">
    <property type="entry name" value="Beta-lactamase"/>
    <property type="match status" value="1"/>
</dbReference>
<reference evidence="5" key="1">
    <citation type="journal article" date="2019" name="Int. J. Syst. Evol. Microbiol.">
        <title>The Global Catalogue of Microorganisms (GCM) 10K type strain sequencing project: providing services to taxonomists for standard genome sequencing and annotation.</title>
        <authorList>
            <consortium name="The Broad Institute Genomics Platform"/>
            <consortium name="The Broad Institute Genome Sequencing Center for Infectious Disease"/>
            <person name="Wu L."/>
            <person name="Ma J."/>
        </authorList>
    </citation>
    <scope>NUCLEOTIDE SEQUENCE [LARGE SCALE GENOMIC DNA]</scope>
    <source>
        <strain evidence="5">CCM 7427</strain>
    </source>
</reference>
<dbReference type="InterPro" id="IPR001466">
    <property type="entry name" value="Beta-lactam-related"/>
</dbReference>
<dbReference type="EMBL" id="JBHUNP010000001">
    <property type="protein sequence ID" value="MFD2647718.1"/>
    <property type="molecule type" value="Genomic_DNA"/>
</dbReference>
<feature type="signal peptide" evidence="1">
    <location>
        <begin position="1"/>
        <end position="20"/>
    </location>
</feature>
<organism evidence="4 5">
    <name type="scientific">Devosia albogilva</name>
    <dbReference type="NCBI Taxonomy" id="429726"/>
    <lineage>
        <taxon>Bacteria</taxon>
        <taxon>Pseudomonadati</taxon>
        <taxon>Pseudomonadota</taxon>
        <taxon>Alphaproteobacteria</taxon>
        <taxon>Hyphomicrobiales</taxon>
        <taxon>Devosiaceae</taxon>
        <taxon>Devosia</taxon>
    </lineage>
</organism>
<dbReference type="Gene3D" id="3.40.710.10">
    <property type="entry name" value="DD-peptidase/beta-lactamase superfamily"/>
    <property type="match status" value="1"/>
</dbReference>
<evidence type="ECO:0000259" key="2">
    <source>
        <dbReference type="Pfam" id="PF00144"/>
    </source>
</evidence>
<name>A0ABW5QJG0_9HYPH</name>
<comment type="caution">
    <text evidence="4">The sequence shown here is derived from an EMBL/GenBank/DDBJ whole genome shotgun (WGS) entry which is preliminary data.</text>
</comment>
<gene>
    <name evidence="4" type="ORF">ACFSX5_07950</name>
</gene>
<keyword evidence="1" id="KW-0732">Signal</keyword>
<feature type="domain" description="Beta-lactamase-related" evidence="2">
    <location>
        <begin position="34"/>
        <end position="337"/>
    </location>
</feature>
<dbReference type="SUPFAM" id="SSF56601">
    <property type="entry name" value="beta-lactamase/transpeptidase-like"/>
    <property type="match status" value="1"/>
</dbReference>
<feature type="domain" description="Peptidase S12 Pab87-related C-terminal" evidence="3">
    <location>
        <begin position="364"/>
        <end position="441"/>
    </location>
</feature>
<keyword evidence="4" id="KW-0378">Hydrolase</keyword>
<evidence type="ECO:0000313" key="5">
    <source>
        <dbReference type="Proteomes" id="UP001597521"/>
    </source>
</evidence>
<evidence type="ECO:0000259" key="3">
    <source>
        <dbReference type="Pfam" id="PF11954"/>
    </source>
</evidence>
<dbReference type="InterPro" id="IPR021860">
    <property type="entry name" value="Peptidase_S12_Pab87-rel_C"/>
</dbReference>
<protein>
    <submittedName>
        <fullName evidence="4">Serine hydrolase</fullName>
    </submittedName>
</protein>
<dbReference type="Pfam" id="PF11954">
    <property type="entry name" value="DUF3471"/>
    <property type="match status" value="1"/>
</dbReference>
<dbReference type="PANTHER" id="PTHR46825:SF8">
    <property type="entry name" value="BETA-LACTAMASE-RELATED"/>
    <property type="match status" value="1"/>
</dbReference>
<dbReference type="InterPro" id="IPR050491">
    <property type="entry name" value="AmpC-like"/>
</dbReference>